<comment type="caution">
    <text evidence="1">The sequence shown here is derived from an EMBL/GenBank/DDBJ whole genome shotgun (WGS) entry which is preliminary data.</text>
</comment>
<accession>A0ABU4EVR0</accession>
<organism evidence="1 2">
    <name type="scientific">Williamsia marianensis</name>
    <dbReference type="NCBI Taxonomy" id="85044"/>
    <lineage>
        <taxon>Bacteria</taxon>
        <taxon>Bacillati</taxon>
        <taxon>Actinomycetota</taxon>
        <taxon>Actinomycetes</taxon>
        <taxon>Mycobacteriales</taxon>
        <taxon>Nocardiaceae</taxon>
        <taxon>Williamsia</taxon>
    </lineage>
</organism>
<proteinExistence type="predicted"/>
<reference evidence="1 2" key="1">
    <citation type="submission" date="2023-10" db="EMBL/GenBank/DDBJ databases">
        <title>Development of a sustainable strategy for remediation of hydrocarbon-contaminated territories based on the waste exchange concept.</title>
        <authorList>
            <person name="Krivoruchko A."/>
        </authorList>
    </citation>
    <scope>NUCLEOTIDE SEQUENCE [LARGE SCALE GENOMIC DNA]</scope>
    <source>
        <strain evidence="1 2">IEGM 1236</strain>
    </source>
</reference>
<dbReference type="Proteomes" id="UP001185792">
    <property type="component" value="Unassembled WGS sequence"/>
</dbReference>
<name>A0ABU4EVR0_WILMA</name>
<gene>
    <name evidence="1" type="ORF">R4198_16595</name>
</gene>
<protein>
    <submittedName>
        <fullName evidence="1">ATP/GTP-binding protein</fullName>
    </submittedName>
</protein>
<dbReference type="RefSeq" id="WP_189339403.1">
    <property type="nucleotide sequence ID" value="NZ_CBCRXS010000002.1"/>
</dbReference>
<evidence type="ECO:0000313" key="2">
    <source>
        <dbReference type="Proteomes" id="UP001185792"/>
    </source>
</evidence>
<evidence type="ECO:0000313" key="1">
    <source>
        <dbReference type="EMBL" id="MDV7135324.1"/>
    </source>
</evidence>
<sequence>MLERIEPGPDGTDYYVRPISGQRAVKDYRCPHCSQVIFVGTPHVVAWPVDDYGGPDRIDDRRHWHTGCWRRRIHRRRPTR</sequence>
<dbReference type="EMBL" id="JAWLUM010000003">
    <property type="protein sequence ID" value="MDV7135324.1"/>
    <property type="molecule type" value="Genomic_DNA"/>
</dbReference>
<keyword evidence="2" id="KW-1185">Reference proteome</keyword>